<proteinExistence type="predicted"/>
<dbReference type="EMBL" id="NHYE01005640">
    <property type="protein sequence ID" value="PPQ66040.1"/>
    <property type="molecule type" value="Genomic_DNA"/>
</dbReference>
<reference evidence="3 4" key="1">
    <citation type="journal article" date="2018" name="Evol. Lett.">
        <title>Horizontal gene cluster transfer increased hallucinogenic mushroom diversity.</title>
        <authorList>
            <person name="Reynolds H.T."/>
            <person name="Vijayakumar V."/>
            <person name="Gluck-Thaler E."/>
            <person name="Korotkin H.B."/>
            <person name="Matheny P.B."/>
            <person name="Slot J.C."/>
        </authorList>
    </citation>
    <scope>NUCLEOTIDE SEQUENCE [LARGE SCALE GENOMIC DNA]</scope>
    <source>
        <strain evidence="3 4">SRW20</strain>
    </source>
</reference>
<keyword evidence="2" id="KW-0812">Transmembrane</keyword>
<name>A0A409VIF7_9AGAR</name>
<organism evidence="3 4">
    <name type="scientific">Gymnopilus dilepis</name>
    <dbReference type="NCBI Taxonomy" id="231916"/>
    <lineage>
        <taxon>Eukaryota</taxon>
        <taxon>Fungi</taxon>
        <taxon>Dikarya</taxon>
        <taxon>Basidiomycota</taxon>
        <taxon>Agaricomycotina</taxon>
        <taxon>Agaricomycetes</taxon>
        <taxon>Agaricomycetidae</taxon>
        <taxon>Agaricales</taxon>
        <taxon>Agaricineae</taxon>
        <taxon>Hymenogastraceae</taxon>
        <taxon>Gymnopilus</taxon>
    </lineage>
</organism>
<gene>
    <name evidence="3" type="ORF">CVT26_010796</name>
</gene>
<keyword evidence="2" id="KW-0472">Membrane</keyword>
<feature type="transmembrane region" description="Helical" evidence="2">
    <location>
        <begin position="198"/>
        <end position="219"/>
    </location>
</feature>
<protein>
    <recommendedName>
        <fullName evidence="5">Transmembrane protein</fullName>
    </recommendedName>
</protein>
<evidence type="ECO:0000256" key="1">
    <source>
        <dbReference type="SAM" id="MobiDB-lite"/>
    </source>
</evidence>
<dbReference type="Proteomes" id="UP000284706">
    <property type="component" value="Unassembled WGS sequence"/>
</dbReference>
<keyword evidence="4" id="KW-1185">Reference proteome</keyword>
<feature type="compositionally biased region" description="Basic and acidic residues" evidence="1">
    <location>
        <begin position="590"/>
        <end position="605"/>
    </location>
</feature>
<evidence type="ECO:0000256" key="2">
    <source>
        <dbReference type="SAM" id="Phobius"/>
    </source>
</evidence>
<feature type="transmembrane region" description="Helical" evidence="2">
    <location>
        <begin position="107"/>
        <end position="134"/>
    </location>
</feature>
<accession>A0A409VIF7</accession>
<feature type="transmembrane region" description="Helical" evidence="2">
    <location>
        <begin position="59"/>
        <end position="87"/>
    </location>
</feature>
<dbReference type="OrthoDB" id="3344043at2759"/>
<evidence type="ECO:0000313" key="4">
    <source>
        <dbReference type="Proteomes" id="UP000284706"/>
    </source>
</evidence>
<dbReference type="STRING" id="231916.A0A409VIF7"/>
<evidence type="ECO:0008006" key="5">
    <source>
        <dbReference type="Google" id="ProtNLM"/>
    </source>
</evidence>
<keyword evidence="2" id="KW-1133">Transmembrane helix</keyword>
<feature type="region of interest" description="Disordered" evidence="1">
    <location>
        <begin position="585"/>
        <end position="626"/>
    </location>
</feature>
<dbReference type="AlphaFoldDB" id="A0A409VIF7"/>
<evidence type="ECO:0000313" key="3">
    <source>
        <dbReference type="EMBL" id="PPQ66040.1"/>
    </source>
</evidence>
<feature type="transmembrane region" description="Helical" evidence="2">
    <location>
        <begin position="154"/>
        <end position="177"/>
    </location>
</feature>
<dbReference type="InParanoid" id="A0A409VIF7"/>
<comment type="caution">
    <text evidence="3">The sequence shown here is derived from an EMBL/GenBank/DDBJ whole genome shotgun (WGS) entry which is preliminary data.</text>
</comment>
<sequence>MATYDGSNQFQYTAFPSQFQGYAYPTYPPPSTSPTPPTQPNFYSTELMAAQDRASRRRIVGVTCLLSTLIIVALIALDAVFLSYICVMHQCKMVRLSLVSTAPLGHVLGISQVTSHVAPISVPIVMGLFSYLLAAKWLSSSQTEGQNRPSPMQLGLLLTLCSGANFSALFSSIKYVFGIGQPSGNGKAPRHPPILHQSILFLGSLLTVTYIAAGADAWLHNTSKSISIVSISSYSSVATANFGREINSTLCDPSQYVNGSVGQLTCGLISGGSGGSGRTLAEGVRVVSNSSSLHKVVYADDQTAIIIPNTLPDNITYTAQTIGVKSQCRSITRQCVYGIQEGQLVDYGPDAAANINCTRSGIAFNSTAAERSLCALDSQGNCIFGYDVTSNTGEIIVSNAYLDAAEDTWWFVHGNNGAWNVVYCNVTTLQVNYTYASSRFRLRSSTPTSVFAAQRIMGGGLRSSSGDTVISDAVDGAGLQTNTTYEQAYALELSRQMLARGAYIYQPANVELIANEKVVNGSNLQVIPLVLFNAALLVFACQIIYISVRIILAARGIQYVRLAALYLSNPLATVQTLYGHPDPLNSWETDSTKRSGPETEADRLRIGPVPLSTNGQPGSAFAVTKG</sequence>
<feature type="transmembrane region" description="Helical" evidence="2">
    <location>
        <begin position="526"/>
        <end position="552"/>
    </location>
</feature>